<gene>
    <name evidence="1" type="ORF">GCM10025751_29400</name>
</gene>
<organism evidence="1 2">
    <name type="scientific">Haladaptatus pallidirubidus</name>
    <dbReference type="NCBI Taxonomy" id="1008152"/>
    <lineage>
        <taxon>Archaea</taxon>
        <taxon>Methanobacteriati</taxon>
        <taxon>Methanobacteriota</taxon>
        <taxon>Stenosarchaea group</taxon>
        <taxon>Halobacteria</taxon>
        <taxon>Halobacteriales</taxon>
        <taxon>Haladaptataceae</taxon>
        <taxon>Haladaptatus</taxon>
    </lineage>
</organism>
<dbReference type="Gene3D" id="3.40.720.10">
    <property type="entry name" value="Alkaline Phosphatase, subunit A"/>
    <property type="match status" value="1"/>
</dbReference>
<dbReference type="EMBL" id="BAABKX010000013">
    <property type="protein sequence ID" value="GAA5052834.1"/>
    <property type="molecule type" value="Genomic_DNA"/>
</dbReference>
<dbReference type="InterPro" id="IPR017850">
    <property type="entry name" value="Alkaline_phosphatase_core_sf"/>
</dbReference>
<dbReference type="GO" id="GO:0016787">
    <property type="term" value="F:hydrolase activity"/>
    <property type="evidence" value="ECO:0007669"/>
    <property type="project" value="UniProtKB-ARBA"/>
</dbReference>
<evidence type="ECO:0000313" key="2">
    <source>
        <dbReference type="Proteomes" id="UP001501729"/>
    </source>
</evidence>
<protein>
    <submittedName>
        <fullName evidence="1">Alkaline phosphatase family protein</fullName>
    </submittedName>
</protein>
<dbReference type="PANTHER" id="PTHR10151">
    <property type="entry name" value="ECTONUCLEOTIDE PYROPHOSPHATASE/PHOSPHODIESTERASE"/>
    <property type="match status" value="1"/>
</dbReference>
<reference evidence="1 2" key="1">
    <citation type="journal article" date="2019" name="Int. J. Syst. Evol. Microbiol.">
        <title>The Global Catalogue of Microorganisms (GCM) 10K type strain sequencing project: providing services to taxonomists for standard genome sequencing and annotation.</title>
        <authorList>
            <consortium name="The Broad Institute Genomics Platform"/>
            <consortium name="The Broad Institute Genome Sequencing Center for Infectious Disease"/>
            <person name="Wu L."/>
            <person name="Ma J."/>
        </authorList>
    </citation>
    <scope>NUCLEOTIDE SEQUENCE [LARGE SCALE GENOMIC DNA]</scope>
    <source>
        <strain evidence="1 2">JCM 17504</strain>
    </source>
</reference>
<evidence type="ECO:0000313" key="1">
    <source>
        <dbReference type="EMBL" id="GAA5052834.1"/>
    </source>
</evidence>
<dbReference type="Pfam" id="PF01663">
    <property type="entry name" value="Phosphodiest"/>
    <property type="match status" value="1"/>
</dbReference>
<dbReference type="RefSeq" id="WP_227778254.1">
    <property type="nucleotide sequence ID" value="NZ_BAABKX010000013.1"/>
</dbReference>
<dbReference type="GeneID" id="68617003"/>
<dbReference type="AlphaFoldDB" id="A0AAV3UIW8"/>
<comment type="caution">
    <text evidence="1">The sequence shown here is derived from an EMBL/GenBank/DDBJ whole genome shotgun (WGS) entry which is preliminary data.</text>
</comment>
<dbReference type="PANTHER" id="PTHR10151:SF120">
    <property type="entry name" value="BIS(5'-ADENOSYL)-TRIPHOSPHATASE"/>
    <property type="match status" value="1"/>
</dbReference>
<proteinExistence type="predicted"/>
<dbReference type="Proteomes" id="UP001501729">
    <property type="component" value="Unassembled WGS sequence"/>
</dbReference>
<sequence length="443" mass="49176">MTKFEAKRVIVLDIVGLQPEHITPKLAPNLADLLNDVIPMRPSFPSLTVPAQTTLATGQSPSRHGDVASGEYNRTQHEVEFWARDRNGRDRLWETAHDEGLTTGALFFQHLIGSNADVVITPSPIEDENNNMIEMNCWTNPDNLYDTLQEKFGHFPLFNYWGPGANKNSSKWIFDAATEAIHQFDLDMLWVYIPHLDYTGLREGPGNELNAEIEVVDELVGEFLATLKAGDRWENTVVNVVSEYGFHSVDTPVFPNQALREAGLLSVTDDDERGEEVDLVSSRAFAMVDHQIAHVYADNEAIAAAREALSKLNGIDTIIGKKEKIKYNIDHPNSGDLVIIAETDSWFQYYWWDAPDDAPEYATAMDIHAKPGFDPCELFHGEDEIVSLDPTKVGGSHGRIDPETWPVYGIGGPAAPDLELASQSSVDARAVAPTIANILEIKN</sequence>
<keyword evidence="2" id="KW-1185">Reference proteome</keyword>
<dbReference type="SUPFAM" id="SSF53649">
    <property type="entry name" value="Alkaline phosphatase-like"/>
    <property type="match status" value="1"/>
</dbReference>
<accession>A0AAV3UIW8</accession>
<dbReference type="InterPro" id="IPR002591">
    <property type="entry name" value="Phosphodiest/P_Trfase"/>
</dbReference>
<name>A0AAV3UIW8_9EURY</name>